<dbReference type="EMBL" id="BMPN01000004">
    <property type="protein sequence ID" value="GGJ64475.1"/>
    <property type="molecule type" value="Genomic_DNA"/>
</dbReference>
<gene>
    <name evidence="1" type="ORF">GCM10007111_27910</name>
</gene>
<name>A0ABQ2DQX2_9BACI</name>
<evidence type="ECO:0000313" key="1">
    <source>
        <dbReference type="EMBL" id="GGJ64475.1"/>
    </source>
</evidence>
<reference evidence="2" key="1">
    <citation type="journal article" date="2019" name="Int. J. Syst. Evol. Microbiol.">
        <title>The Global Catalogue of Microorganisms (GCM) 10K type strain sequencing project: providing services to taxonomists for standard genome sequencing and annotation.</title>
        <authorList>
            <consortium name="The Broad Institute Genomics Platform"/>
            <consortium name="The Broad Institute Genome Sequencing Center for Infectious Disease"/>
            <person name="Wu L."/>
            <person name="Ma J."/>
        </authorList>
    </citation>
    <scope>NUCLEOTIDE SEQUENCE [LARGE SCALE GENOMIC DNA]</scope>
    <source>
        <strain evidence="2">JCM 30071</strain>
    </source>
</reference>
<accession>A0ABQ2DQX2</accession>
<comment type="caution">
    <text evidence="1">The sequence shown here is derived from an EMBL/GenBank/DDBJ whole genome shotgun (WGS) entry which is preliminary data.</text>
</comment>
<evidence type="ECO:0008006" key="3">
    <source>
        <dbReference type="Google" id="ProtNLM"/>
    </source>
</evidence>
<protein>
    <recommendedName>
        <fullName evidence="3">Apea-like HEPN domain-containing protein</fullName>
    </recommendedName>
</protein>
<evidence type="ECO:0000313" key="2">
    <source>
        <dbReference type="Proteomes" id="UP000634435"/>
    </source>
</evidence>
<dbReference type="RefSeq" id="WP_188943506.1">
    <property type="nucleotide sequence ID" value="NZ_BMPN01000004.1"/>
</dbReference>
<sequence length="390" mass="46743">MELILKELKDSLTNYFNEYLTDSRDSSLTIEFIDEDKLVVKDYTYNQVMMFSWRNLISRELKEWYKDNKEKLDEGYDLWDGIFSDYLVTQDNPKVDYYESFGFFHKGYAEFILEYDTLHLFMGTDFFKIGNVECDIGMPSDMFVLINMQMVDDEHFYHESWDSIFTVKLTNVTKANFKKYLDQALFLIGQCNPPYFKDDYPYLRNYADKVYEEDSDTEMINFDFVEAEYLEAINFYNSGGRKGEVLYFYKVIEYFFIINRKQEILDLISNFNDIDKVIKGLTNIYKDDEESCLGYVLSNNDIKEKAQTIIDEAYTENLITENSIKQFAKQIYLYRNSVVHGKLDKRFPLRTEDILDNREDIWFNIIKRLAYICIEVFCYNDTLKNHRKDL</sequence>
<organism evidence="1 2">
    <name type="scientific">Virgibacillus kapii</name>
    <dbReference type="NCBI Taxonomy" id="1638645"/>
    <lineage>
        <taxon>Bacteria</taxon>
        <taxon>Bacillati</taxon>
        <taxon>Bacillota</taxon>
        <taxon>Bacilli</taxon>
        <taxon>Bacillales</taxon>
        <taxon>Bacillaceae</taxon>
        <taxon>Virgibacillus</taxon>
    </lineage>
</organism>
<dbReference type="Proteomes" id="UP000634435">
    <property type="component" value="Unassembled WGS sequence"/>
</dbReference>
<proteinExistence type="predicted"/>
<keyword evidence="2" id="KW-1185">Reference proteome</keyword>